<name>A0ACC2NS74_9HYME</name>
<proteinExistence type="predicted"/>
<comment type="caution">
    <text evidence="1">The sequence shown here is derived from an EMBL/GenBank/DDBJ whole genome shotgun (WGS) entry which is preliminary data.</text>
</comment>
<evidence type="ECO:0000313" key="1">
    <source>
        <dbReference type="EMBL" id="KAJ8673698.1"/>
    </source>
</evidence>
<organism evidence="1 2">
    <name type="scientific">Eretmocerus hayati</name>
    <dbReference type="NCBI Taxonomy" id="131215"/>
    <lineage>
        <taxon>Eukaryota</taxon>
        <taxon>Metazoa</taxon>
        <taxon>Ecdysozoa</taxon>
        <taxon>Arthropoda</taxon>
        <taxon>Hexapoda</taxon>
        <taxon>Insecta</taxon>
        <taxon>Pterygota</taxon>
        <taxon>Neoptera</taxon>
        <taxon>Endopterygota</taxon>
        <taxon>Hymenoptera</taxon>
        <taxon>Apocrita</taxon>
        <taxon>Proctotrupomorpha</taxon>
        <taxon>Chalcidoidea</taxon>
        <taxon>Aphelinidae</taxon>
        <taxon>Aphelininae</taxon>
        <taxon>Eretmocerus</taxon>
    </lineage>
</organism>
<dbReference type="EMBL" id="CM056743">
    <property type="protein sequence ID" value="KAJ8673698.1"/>
    <property type="molecule type" value="Genomic_DNA"/>
</dbReference>
<evidence type="ECO:0000313" key="2">
    <source>
        <dbReference type="Proteomes" id="UP001239111"/>
    </source>
</evidence>
<keyword evidence="2" id="KW-1185">Reference proteome</keyword>
<dbReference type="Proteomes" id="UP001239111">
    <property type="component" value="Chromosome 3"/>
</dbReference>
<gene>
    <name evidence="1" type="ORF">QAD02_004960</name>
</gene>
<accession>A0ACC2NS74</accession>
<reference evidence="1" key="1">
    <citation type="submission" date="2023-04" db="EMBL/GenBank/DDBJ databases">
        <title>A chromosome-level genome assembly of the parasitoid wasp Eretmocerus hayati.</title>
        <authorList>
            <person name="Zhong Y."/>
            <person name="Liu S."/>
            <person name="Liu Y."/>
        </authorList>
    </citation>
    <scope>NUCLEOTIDE SEQUENCE</scope>
    <source>
        <strain evidence="1">ZJU_SS_LIU_2023</strain>
    </source>
</reference>
<protein>
    <submittedName>
        <fullName evidence="1">Uncharacterized protein</fullName>
    </submittedName>
</protein>
<sequence>MTPCGIKIPTILLICFSLPSFEGSAVTDRKRRISLNGDPDYASPLLTREDGSLVFTTCQKINEGRVIECVIHVVKLSGPVIEYPFKHIKQSEYSLTRHVETSADMKKNVVYVKVLEIDPYFRNYVTVTAIDLTSGTVFQLDLPPGLPYKDEDISLIIDHNGANVIFRDPSVCGDHMPRCKFTFNKRGERLAGPVSFPIESGYLRSFPRVAKSADKGVLVYQNVEPMRYDPITRSIHIDASGKTTFLHSFPHFPLTFSDTGDLYLACSYYNSVFDEVDCAQYDWKLNMTIAFKLSLRDFSDEEHEIASVASLDKSKILVVHCELERGYDFKCKNARVPSINSDGQVLETTKLFDHLDNPELMIIEKAAIVEVDNEFCFHITYHEISYYYPGHYNPEYITVFTKCIPKSDL</sequence>